<dbReference type="RefSeq" id="WP_116269243.1">
    <property type="nucleotide sequence ID" value="NZ_BGZJ01000001.1"/>
</dbReference>
<comment type="caution">
    <text evidence="1">The sequence shown here is derived from an EMBL/GenBank/DDBJ whole genome shotgun (WGS) entry which is preliminary data.</text>
</comment>
<name>A0A388S8W3_9BURK</name>
<dbReference type="EMBL" id="BGZJ01000001">
    <property type="protein sequence ID" value="GBO92702.1"/>
    <property type="molecule type" value="Genomic_DNA"/>
</dbReference>
<evidence type="ECO:0000313" key="1">
    <source>
        <dbReference type="EMBL" id="GBO92702.1"/>
    </source>
</evidence>
<proteinExistence type="predicted"/>
<evidence type="ECO:0000313" key="2">
    <source>
        <dbReference type="Proteomes" id="UP000266091"/>
    </source>
</evidence>
<organism evidence="1 2">
    <name type="scientific">Mesosutterella multiformis</name>
    <dbReference type="NCBI Taxonomy" id="2259133"/>
    <lineage>
        <taxon>Bacteria</taxon>
        <taxon>Pseudomonadati</taxon>
        <taxon>Pseudomonadota</taxon>
        <taxon>Betaproteobacteria</taxon>
        <taxon>Burkholderiales</taxon>
        <taxon>Sutterellaceae</taxon>
        <taxon>Mesosutterella</taxon>
    </lineage>
</organism>
<accession>A0A388S8W3</accession>
<keyword evidence="2" id="KW-1185">Reference proteome</keyword>
<evidence type="ECO:0008006" key="3">
    <source>
        <dbReference type="Google" id="ProtNLM"/>
    </source>
</evidence>
<gene>
    <name evidence="1" type="ORF">MESMUL_00560</name>
</gene>
<dbReference type="InterPro" id="IPR007739">
    <property type="entry name" value="RgpF"/>
</dbReference>
<sequence>MKRLAFYTFWEKNGIVRKYVLTYLKGLQEVADRIIVIANGNLSKEGKETLERLGVDVLQRENRGIDFGAWKAAFDHLGWNEVRRFDELILTNCSCYGPVYPFSESFQKMAGNPCDFWGLTRQVEIKKSQLQPDKPDSYIRAHIQSFFIVLRRPVIESEGFEKYWKDLHYYDKFLEEVYWHETQFTAYLESLGFSWDTVFKPEGIMNPSYYQAYDYINCRYPLVKRKLFSSSPEVWTEVTGGEIPRLVMEKLEKLGYPVSEIYEDLLGTTQLSVLNSNIHFNQVILDDRSENIDKVLESKKIAAIFFAYYEDSVDKYIPYIRNLPSKTHICLISTSNETLEAYRKAFSHYDLDIEYRIKINKGRDFAAYCIAARDIFDQYDYICCVKDKKSPQLMQIVGDSFDRLCWNGVLFSKDYVNNCISLLSREQSLGMIFSPPPNFGPFTTIGDEIGPNLSAFEKLWEKLGINVPVEKGQVVAPFGSVFWIKKEASRTILSRSWTYDEMPKEPLAPDGTLLHGIERIWAYAAQNDGYYPLIAIPSSLSDVYYGNTFLRLRDLNACLFKRYDPHSHQSMLKIVGPSDDQKNINQISVLKLIKYCFFAKFLSGKRKEHYRKKLQVYLKKFM</sequence>
<dbReference type="Proteomes" id="UP000266091">
    <property type="component" value="Unassembled WGS sequence"/>
</dbReference>
<protein>
    <recommendedName>
        <fullName evidence="3">Rhamnan synthesis protein F</fullName>
    </recommendedName>
</protein>
<dbReference type="OrthoDB" id="7210452at2"/>
<dbReference type="Pfam" id="PF05045">
    <property type="entry name" value="RgpF"/>
    <property type="match status" value="1"/>
</dbReference>
<reference evidence="1 2" key="1">
    <citation type="journal article" date="2018" name="Int. J. Syst. Evol. Microbiol.">
        <title>Mesosutterella multiformis gen. nov., sp. nov., a member of the family Sutterellaceae and Sutterella megalosphaeroides sp. nov., isolated from human faeces.</title>
        <authorList>
            <person name="Sakamoto M."/>
            <person name="Ikeyama N."/>
            <person name="Kunihiro T."/>
            <person name="Iino T."/>
            <person name="Yuki M."/>
            <person name="Ohkuma M."/>
        </authorList>
    </citation>
    <scope>NUCLEOTIDE SEQUENCE [LARGE SCALE GENOMIC DNA]</scope>
    <source>
        <strain evidence="1 2">4NBBH2</strain>
    </source>
</reference>
<dbReference type="AlphaFoldDB" id="A0A388S8W3"/>